<protein>
    <submittedName>
        <fullName evidence="3">CAP domain-containing protein</fullName>
    </submittedName>
</protein>
<dbReference type="Gene3D" id="3.40.33.10">
    <property type="entry name" value="CAP"/>
    <property type="match status" value="1"/>
</dbReference>
<dbReference type="EMBL" id="JAPZBS010000002">
    <property type="protein sequence ID" value="KAJ5381706.1"/>
    <property type="molecule type" value="Genomic_DNA"/>
</dbReference>
<feature type="chain" id="PRO_5040759940" evidence="1">
    <location>
        <begin position="24"/>
        <end position="213"/>
    </location>
</feature>
<dbReference type="InterPro" id="IPR001283">
    <property type="entry name" value="CRISP-related"/>
</dbReference>
<organism evidence="3 4">
    <name type="scientific">Penicillium cataractarum</name>
    <dbReference type="NCBI Taxonomy" id="2100454"/>
    <lineage>
        <taxon>Eukaryota</taxon>
        <taxon>Fungi</taxon>
        <taxon>Dikarya</taxon>
        <taxon>Ascomycota</taxon>
        <taxon>Pezizomycotina</taxon>
        <taxon>Eurotiomycetes</taxon>
        <taxon>Eurotiomycetidae</taxon>
        <taxon>Eurotiales</taxon>
        <taxon>Aspergillaceae</taxon>
        <taxon>Penicillium</taxon>
    </lineage>
</organism>
<reference evidence="3" key="2">
    <citation type="journal article" date="2023" name="IMA Fungus">
        <title>Comparative genomic study of the Penicillium genus elucidates a diverse pangenome and 15 lateral gene transfer events.</title>
        <authorList>
            <person name="Petersen C."/>
            <person name="Sorensen T."/>
            <person name="Nielsen M.R."/>
            <person name="Sondergaard T.E."/>
            <person name="Sorensen J.L."/>
            <person name="Fitzpatrick D.A."/>
            <person name="Frisvad J.C."/>
            <person name="Nielsen K.L."/>
        </authorList>
    </citation>
    <scope>NUCLEOTIDE SEQUENCE</scope>
    <source>
        <strain evidence="3">IBT 29864</strain>
    </source>
</reference>
<feature type="domain" description="SCP" evidence="2">
    <location>
        <begin position="28"/>
        <end position="174"/>
    </location>
</feature>
<dbReference type="InterPro" id="IPR018244">
    <property type="entry name" value="Allrgn_V5/Tpx1_CS"/>
</dbReference>
<evidence type="ECO:0000313" key="4">
    <source>
        <dbReference type="Proteomes" id="UP001147782"/>
    </source>
</evidence>
<dbReference type="InterPro" id="IPR014044">
    <property type="entry name" value="CAP_dom"/>
</dbReference>
<dbReference type="SMART" id="SM00198">
    <property type="entry name" value="SCP"/>
    <property type="match status" value="1"/>
</dbReference>
<dbReference type="SUPFAM" id="SSF55797">
    <property type="entry name" value="PR-1-like"/>
    <property type="match status" value="1"/>
</dbReference>
<evidence type="ECO:0000259" key="2">
    <source>
        <dbReference type="SMART" id="SM00198"/>
    </source>
</evidence>
<accession>A0A9W9SNE7</accession>
<keyword evidence="1" id="KW-0732">Signal</keyword>
<evidence type="ECO:0000256" key="1">
    <source>
        <dbReference type="SAM" id="SignalP"/>
    </source>
</evidence>
<gene>
    <name evidence="3" type="ORF">N7496_004134</name>
</gene>
<comment type="caution">
    <text evidence="3">The sequence shown here is derived from an EMBL/GenBank/DDBJ whole genome shotgun (WGS) entry which is preliminary data.</text>
</comment>
<reference evidence="3" key="1">
    <citation type="submission" date="2022-11" db="EMBL/GenBank/DDBJ databases">
        <authorList>
            <person name="Petersen C."/>
        </authorList>
    </citation>
    <scope>NUCLEOTIDE SEQUENCE</scope>
    <source>
        <strain evidence="3">IBT 29864</strain>
    </source>
</reference>
<dbReference type="RefSeq" id="XP_056559277.1">
    <property type="nucleotide sequence ID" value="XM_056697065.1"/>
</dbReference>
<dbReference type="Pfam" id="PF00188">
    <property type="entry name" value="CAP"/>
    <property type="match status" value="1"/>
</dbReference>
<name>A0A9W9SNE7_9EURO</name>
<evidence type="ECO:0000313" key="3">
    <source>
        <dbReference type="EMBL" id="KAJ5381706.1"/>
    </source>
</evidence>
<dbReference type="GO" id="GO:0005576">
    <property type="term" value="C:extracellular region"/>
    <property type="evidence" value="ECO:0007669"/>
    <property type="project" value="InterPro"/>
</dbReference>
<dbReference type="AlphaFoldDB" id="A0A9W9SNE7"/>
<dbReference type="PRINTS" id="PR00837">
    <property type="entry name" value="V5TPXLIKE"/>
</dbReference>
<dbReference type="OrthoDB" id="43654at2759"/>
<proteinExistence type="predicted"/>
<sequence length="213" mass="23644">MASTFNFLLMLISLVFYSSKVLAELTSEQKVIALDLHNQYRRPVYPPAANMLKITWADELADQAQEWADNCTIANNPQPYVSGFGRVGQNFYASSESENIVRRAIESWGAERELYHENGSCDTEYACGHYTQLVWAKSYKLGMGVSAQKCSSDNFPSGMYLVVAYYSQAGNYLGEFPYEKGIPASKCFAGSAPGDDGLCWVTDEAKLKDTIGE</sequence>
<keyword evidence="4" id="KW-1185">Reference proteome</keyword>
<dbReference type="Proteomes" id="UP001147782">
    <property type="component" value="Unassembled WGS sequence"/>
</dbReference>
<dbReference type="PROSITE" id="PS01009">
    <property type="entry name" value="CRISP_1"/>
    <property type="match status" value="1"/>
</dbReference>
<feature type="signal peptide" evidence="1">
    <location>
        <begin position="1"/>
        <end position="23"/>
    </location>
</feature>
<dbReference type="GeneID" id="81436242"/>
<dbReference type="InterPro" id="IPR035940">
    <property type="entry name" value="CAP_sf"/>
</dbReference>
<dbReference type="PANTHER" id="PTHR10334">
    <property type="entry name" value="CYSTEINE-RICH SECRETORY PROTEIN-RELATED"/>
    <property type="match status" value="1"/>
</dbReference>